<keyword evidence="2" id="KW-1185">Reference proteome</keyword>
<comment type="caution">
    <text evidence="1">The sequence shown here is derived from an EMBL/GenBank/DDBJ whole genome shotgun (WGS) entry which is preliminary data.</text>
</comment>
<evidence type="ECO:0000313" key="1">
    <source>
        <dbReference type="EMBL" id="KAI3717663.1"/>
    </source>
</evidence>
<reference evidence="2" key="1">
    <citation type="journal article" date="2022" name="Mol. Ecol. Resour.">
        <title>The genomes of chicory, endive, great burdock and yacon provide insights into Asteraceae palaeo-polyploidization history and plant inulin production.</title>
        <authorList>
            <person name="Fan W."/>
            <person name="Wang S."/>
            <person name="Wang H."/>
            <person name="Wang A."/>
            <person name="Jiang F."/>
            <person name="Liu H."/>
            <person name="Zhao H."/>
            <person name="Xu D."/>
            <person name="Zhang Y."/>
        </authorList>
    </citation>
    <scope>NUCLEOTIDE SEQUENCE [LARGE SCALE GENOMIC DNA]</scope>
    <source>
        <strain evidence="2">cv. Yunnan</strain>
    </source>
</reference>
<sequence length="874" mass="97301">MIEVARDKEIYALKSIVAKPQESISKMMKLVEELQAHVMNLVNIASGSRSEKDQSHGGAKSSDSTDSDVDNDEDLKDYEPPTGNEYKHVYTNGDLKPRRIPTPQKRQSRLIPAPNCCNSIHPGSVFFRLDPISLTNIRYWYNCLHEICLFKTDDGNKLKVDLIHIVPQLMARKGNQQKNGLGGSTSSNKKGGLQSGSAMPNKKQKGSVSNTKDARREEYSSDAHPSISVTDGLVKPNHVKENKKKTSKSGEHVNVEIQGTAGASNVEQSEPCDGTSQDCSDMSTAGSSCLEEDKWASANGIPGSKNRTFESVELPETLRVRYLKTFVSAVSKASTEWLHKHRPLLDILVTKILISRDFVKMKIKHAYPIILKWLAHFTSILLVLSMVWLDCTLRGIDSVIRMGTTSFFTVIWCGIFSMVAMIGMLKFITVGAIVALVALLVGFTLGILLLAVSGIVFLWLYGSFWTTSIVIVISGMTVAFSHERLALLIMIVYSVYSAWTLVGWLGVIFAFNLSFFSSDALVFFLRNNMNEQRRANSVPEQTAGMQSGPGVFNGEEEHADGGSHPPADRGSGVPSTSGSESEDEVVRLLNSADHYSALGLSRFQEIDVTFLKREYRKKAMLVHPDKNMGNEKAVEAFKKLQNAYEVLLDTSKQKAYDDELRREDLLNYFRRFQNATPKNKRHGFFGSTSGRSEVHVDDPLGESRRIACQKCGSFHMWFYTKKTKSRARSCQECKDFHPAKDGDGWVEQSSQPFLFGIFQKVDTLHAYVCADSKIYDATEWYLCQGMRCPANTHKPSFHVNTSVMSKHGNSKGASSSHRGGGMPNMDETMTEEEFMEWLQNAVQSGMFENFAAANPSNSSNNGSSGKRKKKGKKW</sequence>
<dbReference type="Proteomes" id="UP001056120">
    <property type="component" value="Linkage Group LG23"/>
</dbReference>
<dbReference type="EMBL" id="CM042040">
    <property type="protein sequence ID" value="KAI3717663.1"/>
    <property type="molecule type" value="Genomic_DNA"/>
</dbReference>
<evidence type="ECO:0000313" key="2">
    <source>
        <dbReference type="Proteomes" id="UP001056120"/>
    </source>
</evidence>
<gene>
    <name evidence="1" type="ORF">L1987_69422</name>
</gene>
<organism evidence="1 2">
    <name type="scientific">Smallanthus sonchifolius</name>
    <dbReference type="NCBI Taxonomy" id="185202"/>
    <lineage>
        <taxon>Eukaryota</taxon>
        <taxon>Viridiplantae</taxon>
        <taxon>Streptophyta</taxon>
        <taxon>Embryophyta</taxon>
        <taxon>Tracheophyta</taxon>
        <taxon>Spermatophyta</taxon>
        <taxon>Magnoliopsida</taxon>
        <taxon>eudicotyledons</taxon>
        <taxon>Gunneridae</taxon>
        <taxon>Pentapetalae</taxon>
        <taxon>asterids</taxon>
        <taxon>campanulids</taxon>
        <taxon>Asterales</taxon>
        <taxon>Asteraceae</taxon>
        <taxon>Asteroideae</taxon>
        <taxon>Heliantheae alliance</taxon>
        <taxon>Millerieae</taxon>
        <taxon>Smallanthus</taxon>
    </lineage>
</organism>
<accession>A0ACB9B7U2</accession>
<reference evidence="1 2" key="2">
    <citation type="journal article" date="2022" name="Mol. Ecol. Resour.">
        <title>The genomes of chicory, endive, great burdock and yacon provide insights into Asteraceae paleo-polyploidization history and plant inulin production.</title>
        <authorList>
            <person name="Fan W."/>
            <person name="Wang S."/>
            <person name="Wang H."/>
            <person name="Wang A."/>
            <person name="Jiang F."/>
            <person name="Liu H."/>
            <person name="Zhao H."/>
            <person name="Xu D."/>
            <person name="Zhang Y."/>
        </authorList>
    </citation>
    <scope>NUCLEOTIDE SEQUENCE [LARGE SCALE GENOMIC DNA]</scope>
    <source>
        <strain evidence="2">cv. Yunnan</strain>
        <tissue evidence="1">Leaves</tissue>
    </source>
</reference>
<protein>
    <submittedName>
        <fullName evidence="1">Uncharacterized protein</fullName>
    </submittedName>
</protein>
<proteinExistence type="predicted"/>
<name>A0ACB9B7U2_9ASTR</name>